<evidence type="ECO:0000313" key="2">
    <source>
        <dbReference type="Proteomes" id="UP000032141"/>
    </source>
</evidence>
<keyword evidence="2" id="KW-1185">Reference proteome</keyword>
<sequence>MHTLKLCSLFRFMHGLSNYKPRACGRVVKASCGSPRHPSSNLHHTRFLHAWPPELSHSLFSENDLSFFF</sequence>
<protein>
    <submittedName>
        <fullName evidence="1">Uncharacterized protein</fullName>
    </submittedName>
</protein>
<dbReference type="EnsemblPlants" id="Bo1g138310.1">
    <property type="protein sequence ID" value="Bo1g138310.1"/>
    <property type="gene ID" value="Bo1g138310"/>
</dbReference>
<name>A0A0D3ADZ5_BRAOL</name>
<evidence type="ECO:0000313" key="1">
    <source>
        <dbReference type="EnsemblPlants" id="Bo1g138310.1"/>
    </source>
</evidence>
<accession>A0A0D3ADZ5</accession>
<reference evidence="1 2" key="1">
    <citation type="journal article" date="2014" name="Genome Biol.">
        <title>Transcriptome and methylome profiling reveals relics of genome dominance in the mesopolyploid Brassica oleracea.</title>
        <authorList>
            <person name="Parkin I.A."/>
            <person name="Koh C."/>
            <person name="Tang H."/>
            <person name="Robinson S.J."/>
            <person name="Kagale S."/>
            <person name="Clarke W.E."/>
            <person name="Town C.D."/>
            <person name="Nixon J."/>
            <person name="Krishnakumar V."/>
            <person name="Bidwell S.L."/>
            <person name="Denoeud F."/>
            <person name="Belcram H."/>
            <person name="Links M.G."/>
            <person name="Just J."/>
            <person name="Clarke C."/>
            <person name="Bender T."/>
            <person name="Huebert T."/>
            <person name="Mason A.S."/>
            <person name="Pires J.C."/>
            <person name="Barker G."/>
            <person name="Moore J."/>
            <person name="Walley P.G."/>
            <person name="Manoli S."/>
            <person name="Batley J."/>
            <person name="Edwards D."/>
            <person name="Nelson M.N."/>
            <person name="Wang X."/>
            <person name="Paterson A.H."/>
            <person name="King G."/>
            <person name="Bancroft I."/>
            <person name="Chalhoub B."/>
            <person name="Sharpe A.G."/>
        </authorList>
    </citation>
    <scope>NUCLEOTIDE SEQUENCE</scope>
    <source>
        <strain evidence="1 2">cv. TO1000</strain>
    </source>
</reference>
<dbReference type="AlphaFoldDB" id="A0A0D3ADZ5"/>
<reference evidence="1" key="2">
    <citation type="submission" date="2015-03" db="UniProtKB">
        <authorList>
            <consortium name="EnsemblPlants"/>
        </authorList>
    </citation>
    <scope>IDENTIFICATION</scope>
</reference>
<proteinExistence type="predicted"/>
<organism evidence="1 2">
    <name type="scientific">Brassica oleracea var. oleracea</name>
    <dbReference type="NCBI Taxonomy" id="109376"/>
    <lineage>
        <taxon>Eukaryota</taxon>
        <taxon>Viridiplantae</taxon>
        <taxon>Streptophyta</taxon>
        <taxon>Embryophyta</taxon>
        <taxon>Tracheophyta</taxon>
        <taxon>Spermatophyta</taxon>
        <taxon>Magnoliopsida</taxon>
        <taxon>eudicotyledons</taxon>
        <taxon>Gunneridae</taxon>
        <taxon>Pentapetalae</taxon>
        <taxon>rosids</taxon>
        <taxon>malvids</taxon>
        <taxon>Brassicales</taxon>
        <taxon>Brassicaceae</taxon>
        <taxon>Brassiceae</taxon>
        <taxon>Brassica</taxon>
    </lineage>
</organism>
<dbReference type="Proteomes" id="UP000032141">
    <property type="component" value="Chromosome C1"/>
</dbReference>
<dbReference type="HOGENOM" id="CLU_2779339_0_0_1"/>
<dbReference type="Gramene" id="Bo1g138310.1">
    <property type="protein sequence ID" value="Bo1g138310.1"/>
    <property type="gene ID" value="Bo1g138310"/>
</dbReference>